<sequence>MKRQYILTSCKSVIGMEGPGDGEILIYTLFQ</sequence>
<accession>A0A5S5BSU7</accession>
<gene>
    <name evidence="1" type="ORF">BCM02_11536</name>
</gene>
<reference evidence="1 2" key="1">
    <citation type="submission" date="2019-07" db="EMBL/GenBank/DDBJ databases">
        <title>Genomic Encyclopedia of Type Strains, Phase III (KMG-III): the genomes of soil and plant-associated and newly described type strains.</title>
        <authorList>
            <person name="Whitman W."/>
        </authorList>
    </citation>
    <scope>NUCLEOTIDE SEQUENCE [LARGE SCALE GENOMIC DNA]</scope>
    <source>
        <strain evidence="1 2">BL24</strain>
    </source>
</reference>
<proteinExistence type="predicted"/>
<evidence type="ECO:0000313" key="2">
    <source>
        <dbReference type="Proteomes" id="UP000323257"/>
    </source>
</evidence>
<comment type="caution">
    <text evidence="1">The sequence shown here is derived from an EMBL/GenBank/DDBJ whole genome shotgun (WGS) entry which is preliminary data.</text>
</comment>
<dbReference type="Proteomes" id="UP000323257">
    <property type="component" value="Unassembled WGS sequence"/>
</dbReference>
<name>A0A5S5BSU7_9BACL</name>
<evidence type="ECO:0000313" key="1">
    <source>
        <dbReference type="EMBL" id="TYP69376.1"/>
    </source>
</evidence>
<organism evidence="1 2">
    <name type="scientific">Paenibacillus methanolicus</name>
    <dbReference type="NCBI Taxonomy" id="582686"/>
    <lineage>
        <taxon>Bacteria</taxon>
        <taxon>Bacillati</taxon>
        <taxon>Bacillota</taxon>
        <taxon>Bacilli</taxon>
        <taxon>Bacillales</taxon>
        <taxon>Paenibacillaceae</taxon>
        <taxon>Paenibacillus</taxon>
    </lineage>
</organism>
<dbReference type="AlphaFoldDB" id="A0A5S5BSU7"/>
<dbReference type="EMBL" id="VNHS01000015">
    <property type="protein sequence ID" value="TYP69376.1"/>
    <property type="molecule type" value="Genomic_DNA"/>
</dbReference>
<keyword evidence="2" id="KW-1185">Reference proteome</keyword>
<protein>
    <submittedName>
        <fullName evidence="1">Uncharacterized protein</fullName>
    </submittedName>
</protein>